<evidence type="ECO:0000256" key="1">
    <source>
        <dbReference type="ARBA" id="ARBA00023125"/>
    </source>
</evidence>
<dbReference type="PROSITE" id="PS50977">
    <property type="entry name" value="HTH_TETR_2"/>
    <property type="match status" value="1"/>
</dbReference>
<dbReference type="Gene3D" id="1.10.357.10">
    <property type="entry name" value="Tetracycline Repressor, domain 2"/>
    <property type="match status" value="1"/>
</dbReference>
<dbReference type="PRINTS" id="PR00455">
    <property type="entry name" value="HTHTETR"/>
</dbReference>
<dbReference type="InterPro" id="IPR009057">
    <property type="entry name" value="Homeodomain-like_sf"/>
</dbReference>
<dbReference type="SUPFAM" id="SSF48498">
    <property type="entry name" value="Tetracyclin repressor-like, C-terminal domain"/>
    <property type="match status" value="1"/>
</dbReference>
<dbReference type="SUPFAM" id="SSF46689">
    <property type="entry name" value="Homeodomain-like"/>
    <property type="match status" value="1"/>
</dbReference>
<dbReference type="PANTHER" id="PTHR43479:SF11">
    <property type="entry name" value="ACREF_ENVCD OPERON REPRESSOR-RELATED"/>
    <property type="match status" value="1"/>
</dbReference>
<proteinExistence type="predicted"/>
<feature type="domain" description="HTH tetR-type" evidence="3">
    <location>
        <begin position="10"/>
        <end position="70"/>
    </location>
</feature>
<keyword evidence="5" id="KW-1185">Reference proteome</keyword>
<keyword evidence="1 2" id="KW-0238">DNA-binding</keyword>
<dbReference type="GO" id="GO:0003677">
    <property type="term" value="F:DNA binding"/>
    <property type="evidence" value="ECO:0007669"/>
    <property type="project" value="UniProtKB-UniRule"/>
</dbReference>
<organism evidence="4 5">
    <name type="scientific">Fusibacillus kribbianus</name>
    <dbReference type="NCBI Taxonomy" id="3044208"/>
    <lineage>
        <taxon>Bacteria</taxon>
        <taxon>Bacillati</taxon>
        <taxon>Bacillota</taxon>
        <taxon>Clostridia</taxon>
        <taxon>Lachnospirales</taxon>
        <taxon>Lachnospiraceae</taxon>
        <taxon>Fusibacillus</taxon>
    </lineage>
</organism>
<sequence length="204" mass="24294">MNEKFFTLPEEKRQAIINAGYRVFSQNSYKKSPMSEIAGVAGISKSLLFHYFQNKKELYLFLWNNCADVTMQYLNEWGCYEQNDMFENMYRGLKAKACIMRQYPDMGNFVIKAYYEKDPEVCGEIQKSIAERGVFKKNAAQLRLDPEQFVPGLDLQMMYQDMYWASEGYLWEKFQRGTVDADEMEQDFMKLLEFWKKLYLRKEG</sequence>
<feature type="DNA-binding region" description="H-T-H motif" evidence="2">
    <location>
        <begin position="33"/>
        <end position="52"/>
    </location>
</feature>
<evidence type="ECO:0000259" key="3">
    <source>
        <dbReference type="PROSITE" id="PS50977"/>
    </source>
</evidence>
<evidence type="ECO:0000256" key="2">
    <source>
        <dbReference type="PROSITE-ProRule" id="PRU00335"/>
    </source>
</evidence>
<dbReference type="PANTHER" id="PTHR43479">
    <property type="entry name" value="ACREF/ENVCD OPERON REPRESSOR-RELATED"/>
    <property type="match status" value="1"/>
</dbReference>
<dbReference type="EMBL" id="JASGBQ010000010">
    <property type="protein sequence ID" value="MDI9242323.1"/>
    <property type="molecule type" value="Genomic_DNA"/>
</dbReference>
<dbReference type="RefSeq" id="WP_283230772.1">
    <property type="nucleotide sequence ID" value="NZ_JASGBQ010000010.1"/>
</dbReference>
<dbReference type="InterPro" id="IPR050624">
    <property type="entry name" value="HTH-type_Tx_Regulator"/>
</dbReference>
<dbReference type="InterPro" id="IPR001647">
    <property type="entry name" value="HTH_TetR"/>
</dbReference>
<dbReference type="Proteomes" id="UP001300383">
    <property type="component" value="Unassembled WGS sequence"/>
</dbReference>
<reference evidence="4 5" key="1">
    <citation type="submission" date="2023-05" db="EMBL/GenBank/DDBJ databases">
        <title>[ruminococcus] sp. nov., isolated from a pig farm feces dump.</title>
        <authorList>
            <person name="Chang Y.-H."/>
        </authorList>
    </citation>
    <scope>NUCLEOTIDE SEQUENCE [LARGE SCALE GENOMIC DNA]</scope>
    <source>
        <strain evidence="4 5">YH-rum2234</strain>
    </source>
</reference>
<gene>
    <name evidence="4" type="ORF">QJ036_07545</name>
</gene>
<dbReference type="Pfam" id="PF00440">
    <property type="entry name" value="TetR_N"/>
    <property type="match status" value="1"/>
</dbReference>
<dbReference type="InterPro" id="IPR036271">
    <property type="entry name" value="Tet_transcr_reg_TetR-rel_C_sf"/>
</dbReference>
<protein>
    <submittedName>
        <fullName evidence="4">TetR/AcrR family transcriptional regulator</fullName>
    </submittedName>
</protein>
<name>A0AAP4F0R6_9FIRM</name>
<comment type="caution">
    <text evidence="4">The sequence shown here is derived from an EMBL/GenBank/DDBJ whole genome shotgun (WGS) entry which is preliminary data.</text>
</comment>
<dbReference type="Gene3D" id="1.10.10.60">
    <property type="entry name" value="Homeodomain-like"/>
    <property type="match status" value="1"/>
</dbReference>
<accession>A0AAP4F0R6</accession>
<dbReference type="AlphaFoldDB" id="A0AAP4F0R6"/>
<evidence type="ECO:0000313" key="5">
    <source>
        <dbReference type="Proteomes" id="UP001300383"/>
    </source>
</evidence>
<evidence type="ECO:0000313" key="4">
    <source>
        <dbReference type="EMBL" id="MDI9242323.1"/>
    </source>
</evidence>